<dbReference type="SUPFAM" id="SSF53335">
    <property type="entry name" value="S-adenosyl-L-methionine-dependent methyltransferases"/>
    <property type="match status" value="1"/>
</dbReference>
<dbReference type="EMBL" id="BMLB01000004">
    <property type="protein sequence ID" value="GGK71534.1"/>
    <property type="molecule type" value="Genomic_DNA"/>
</dbReference>
<keyword evidence="1 6" id="KW-0489">Methyltransferase</keyword>
<evidence type="ECO:0000256" key="4">
    <source>
        <dbReference type="SAM" id="MobiDB-lite"/>
    </source>
</evidence>
<evidence type="ECO:0000256" key="1">
    <source>
        <dbReference type="ARBA" id="ARBA00022603"/>
    </source>
</evidence>
<sequence>MGEDQTRRAYDTVADDYARLLPDTRAETRLDLAMVEALVDHVRDAGEVLDAGCGAGRLTRYLADRGCTVRGVDLSPGMVAAGRRAHPDLDLQVASLLDLPFADGRFAGALLWYSTIHTPGPGLPPLLAEVVRVVRPGGVLLVGFQAGHGTVDLAASYGRHGHDVELTRWRRTPDEMAALLTAAGTTEVARLVRAPDPQQPWEDDDQAFLLVRRTDDPTPPTPGPATEGDPA</sequence>
<feature type="region of interest" description="Disordered" evidence="4">
    <location>
        <begin position="195"/>
        <end position="231"/>
    </location>
</feature>
<dbReference type="InterPro" id="IPR029063">
    <property type="entry name" value="SAM-dependent_MTases_sf"/>
</dbReference>
<keyword evidence="7" id="KW-1185">Reference proteome</keyword>
<keyword evidence="2" id="KW-0808">Transferase</keyword>
<dbReference type="InterPro" id="IPR041698">
    <property type="entry name" value="Methyltransf_25"/>
</dbReference>
<evidence type="ECO:0000313" key="7">
    <source>
        <dbReference type="Proteomes" id="UP000662111"/>
    </source>
</evidence>
<accession>A0ABQ2FBJ8</accession>
<evidence type="ECO:0000259" key="5">
    <source>
        <dbReference type="Pfam" id="PF13649"/>
    </source>
</evidence>
<evidence type="ECO:0000256" key="3">
    <source>
        <dbReference type="ARBA" id="ARBA00022691"/>
    </source>
</evidence>
<dbReference type="Pfam" id="PF13649">
    <property type="entry name" value="Methyltransf_25"/>
    <property type="match status" value="1"/>
</dbReference>
<proteinExistence type="predicted"/>
<dbReference type="Gene3D" id="3.40.50.150">
    <property type="entry name" value="Vaccinia Virus protein VP39"/>
    <property type="match status" value="1"/>
</dbReference>
<dbReference type="PANTHER" id="PTHR43464">
    <property type="entry name" value="METHYLTRANSFERASE"/>
    <property type="match status" value="1"/>
</dbReference>
<organism evidence="6 7">
    <name type="scientific">Ornithinimicrobium pekingense</name>
    <dbReference type="NCBI Taxonomy" id="384677"/>
    <lineage>
        <taxon>Bacteria</taxon>
        <taxon>Bacillati</taxon>
        <taxon>Actinomycetota</taxon>
        <taxon>Actinomycetes</taxon>
        <taxon>Micrococcales</taxon>
        <taxon>Ornithinimicrobiaceae</taxon>
        <taxon>Ornithinimicrobium</taxon>
    </lineage>
</organism>
<reference evidence="7" key="1">
    <citation type="journal article" date="2019" name="Int. J. Syst. Evol. Microbiol.">
        <title>The Global Catalogue of Microorganisms (GCM) 10K type strain sequencing project: providing services to taxonomists for standard genome sequencing and annotation.</title>
        <authorList>
            <consortium name="The Broad Institute Genomics Platform"/>
            <consortium name="The Broad Institute Genome Sequencing Center for Infectious Disease"/>
            <person name="Wu L."/>
            <person name="Ma J."/>
        </authorList>
    </citation>
    <scope>NUCLEOTIDE SEQUENCE [LARGE SCALE GENOMIC DNA]</scope>
    <source>
        <strain evidence="7">CGMCC 1.5362</strain>
    </source>
</reference>
<protein>
    <submittedName>
        <fullName evidence="6">Methyltransferase</fullName>
    </submittedName>
</protein>
<dbReference type="GO" id="GO:0008168">
    <property type="term" value="F:methyltransferase activity"/>
    <property type="evidence" value="ECO:0007669"/>
    <property type="project" value="UniProtKB-KW"/>
</dbReference>
<dbReference type="GO" id="GO:0032259">
    <property type="term" value="P:methylation"/>
    <property type="evidence" value="ECO:0007669"/>
    <property type="project" value="UniProtKB-KW"/>
</dbReference>
<feature type="domain" description="Methyltransferase" evidence="5">
    <location>
        <begin position="48"/>
        <end position="138"/>
    </location>
</feature>
<dbReference type="CDD" id="cd02440">
    <property type="entry name" value="AdoMet_MTases"/>
    <property type="match status" value="1"/>
</dbReference>
<comment type="caution">
    <text evidence="6">The sequence shown here is derived from an EMBL/GenBank/DDBJ whole genome shotgun (WGS) entry which is preliminary data.</text>
</comment>
<evidence type="ECO:0000313" key="6">
    <source>
        <dbReference type="EMBL" id="GGK71534.1"/>
    </source>
</evidence>
<name>A0ABQ2FBJ8_9MICO</name>
<gene>
    <name evidence="6" type="ORF">GCM10011509_20030</name>
</gene>
<dbReference type="Proteomes" id="UP000662111">
    <property type="component" value="Unassembled WGS sequence"/>
</dbReference>
<dbReference type="RefSeq" id="WP_022922588.1">
    <property type="nucleotide sequence ID" value="NZ_BMLB01000004.1"/>
</dbReference>
<dbReference type="PANTHER" id="PTHR43464:SF19">
    <property type="entry name" value="UBIQUINONE BIOSYNTHESIS O-METHYLTRANSFERASE, MITOCHONDRIAL"/>
    <property type="match status" value="1"/>
</dbReference>
<evidence type="ECO:0000256" key="2">
    <source>
        <dbReference type="ARBA" id="ARBA00022679"/>
    </source>
</evidence>
<keyword evidence="3" id="KW-0949">S-adenosyl-L-methionine</keyword>